<evidence type="ECO:0000256" key="4">
    <source>
        <dbReference type="SAM" id="MobiDB-lite"/>
    </source>
</evidence>
<accession>A0A7W7ICA3</accession>
<reference evidence="6 7" key="2">
    <citation type="submission" date="2020-08" db="EMBL/GenBank/DDBJ databases">
        <title>Sequencing the genomes of 1000 actinobacteria strains.</title>
        <authorList>
            <person name="Klenk H.-P."/>
        </authorList>
    </citation>
    <scope>NUCLEOTIDE SEQUENCE [LARGE SCALE GENOMIC DNA]</scope>
    <source>
        <strain evidence="6 7">DSM 44772</strain>
    </source>
</reference>
<evidence type="ECO:0000313" key="5">
    <source>
        <dbReference type="EMBL" id="GAA0558694.1"/>
    </source>
</evidence>
<evidence type="ECO:0000256" key="3">
    <source>
        <dbReference type="PROSITE-ProRule" id="PRU00679"/>
    </source>
</evidence>
<protein>
    <submittedName>
        <fullName evidence="5 6">Phosphotriesterase</fullName>
    </submittedName>
</protein>
<dbReference type="PANTHER" id="PTHR10819">
    <property type="entry name" value="PHOSPHOTRIESTERASE-RELATED"/>
    <property type="match status" value="1"/>
</dbReference>
<evidence type="ECO:0000313" key="8">
    <source>
        <dbReference type="Proteomes" id="UP001501427"/>
    </source>
</evidence>
<comment type="caution">
    <text evidence="3">Lacks conserved residue(s) required for the propagation of feature annotation.</text>
</comment>
<dbReference type="Pfam" id="PF02126">
    <property type="entry name" value="PTE"/>
    <property type="match status" value="1"/>
</dbReference>
<evidence type="ECO:0000313" key="7">
    <source>
        <dbReference type="Proteomes" id="UP000549343"/>
    </source>
</evidence>
<dbReference type="PROSITE" id="PS51347">
    <property type="entry name" value="PHOSPHOTRIESTERASE_2"/>
    <property type="match status" value="1"/>
</dbReference>
<dbReference type="RefSeq" id="WP_184882854.1">
    <property type="nucleotide sequence ID" value="NZ_BAAAHD010000020.1"/>
</dbReference>
<dbReference type="SUPFAM" id="SSF51556">
    <property type="entry name" value="Metallo-dependent hydrolases"/>
    <property type="match status" value="1"/>
</dbReference>
<gene>
    <name evidence="6" type="ORF">F4557_002687</name>
    <name evidence="5" type="ORF">GCM10009546_20950</name>
</gene>
<evidence type="ECO:0000256" key="2">
    <source>
        <dbReference type="ARBA" id="ARBA00022801"/>
    </source>
</evidence>
<dbReference type="Proteomes" id="UP000549343">
    <property type="component" value="Unassembled WGS sequence"/>
</dbReference>
<proteinExistence type="inferred from homology"/>
<comment type="similarity">
    <text evidence="3">Belongs to the metallo-dependent hydrolases superfamily. Phosphotriesterase family.</text>
</comment>
<evidence type="ECO:0000256" key="1">
    <source>
        <dbReference type="ARBA" id="ARBA00022723"/>
    </source>
</evidence>
<dbReference type="InterPro" id="IPR001559">
    <property type="entry name" value="Phosphotriesterase"/>
</dbReference>
<dbReference type="PANTHER" id="PTHR10819:SF3">
    <property type="entry name" value="PHOSPHOTRIESTERASE-RELATED PROTEIN"/>
    <property type="match status" value="1"/>
</dbReference>
<dbReference type="Gene3D" id="3.20.20.140">
    <property type="entry name" value="Metal-dependent hydrolases"/>
    <property type="match status" value="1"/>
</dbReference>
<dbReference type="InterPro" id="IPR032466">
    <property type="entry name" value="Metal_Hydrolase"/>
</dbReference>
<keyword evidence="2" id="KW-0378">Hydrolase</keyword>
<organism evidence="6 7">
    <name type="scientific">Actinomadura livida</name>
    <dbReference type="NCBI Taxonomy" id="79909"/>
    <lineage>
        <taxon>Bacteria</taxon>
        <taxon>Bacillati</taxon>
        <taxon>Actinomycetota</taxon>
        <taxon>Actinomycetes</taxon>
        <taxon>Streptosporangiales</taxon>
        <taxon>Thermomonosporaceae</taxon>
        <taxon>Actinomadura</taxon>
    </lineage>
</organism>
<reference evidence="5 8" key="1">
    <citation type="journal article" date="2019" name="Int. J. Syst. Evol. Microbiol.">
        <title>The Global Catalogue of Microorganisms (GCM) 10K type strain sequencing project: providing services to taxonomists for standard genome sequencing and annotation.</title>
        <authorList>
            <consortium name="The Broad Institute Genomics Platform"/>
            <consortium name="The Broad Institute Genome Sequencing Center for Infectious Disease"/>
            <person name="Wu L."/>
            <person name="Ma J."/>
        </authorList>
    </citation>
    <scope>NUCLEOTIDE SEQUENCE [LARGE SCALE GENOMIC DNA]</scope>
    <source>
        <strain evidence="5 8">JCM 10667</strain>
    </source>
</reference>
<reference evidence="5" key="3">
    <citation type="submission" date="2023-12" db="EMBL/GenBank/DDBJ databases">
        <authorList>
            <person name="Sun Q."/>
            <person name="Inoue M."/>
        </authorList>
    </citation>
    <scope>NUCLEOTIDE SEQUENCE</scope>
    <source>
        <strain evidence="5">JCM 10667</strain>
    </source>
</reference>
<dbReference type="GO" id="GO:0016787">
    <property type="term" value="F:hydrolase activity"/>
    <property type="evidence" value="ECO:0007669"/>
    <property type="project" value="UniProtKB-KW"/>
</dbReference>
<dbReference type="EMBL" id="JACHMV010000001">
    <property type="protein sequence ID" value="MBB4774269.1"/>
    <property type="molecule type" value="Genomic_DNA"/>
</dbReference>
<sequence>MTPREETGRLRTVTGMIATSEVTGPVLSHEHLQLDLRWAARPKLVESDPGRVLDEEKTVQRELNALRKEHGLGLVVDLTCSGMGRNAAALARISAGARVAVVAGTGVFTEPFHPAFVRETLAAGTGPGHSGGTTPQTPRQELEGTTGVERLAERLLAEVGFGMDGTNALPGVIGEIGTWGEAPTETEELCLRAAARAARYSGLSVATYGRAGLAQLEILTAAGLAPDRVAVGQQDRVDDPGQHRKIAETGGYVSFGTLGLAGEDHAAIGARVRSVMDMLEAGHASRVLLSTGISRRAQLTRYGAAGFGYLFDTFLPALRAAGADDATLQTILRDNPLRWLTGS</sequence>
<dbReference type="GO" id="GO:0008270">
    <property type="term" value="F:zinc ion binding"/>
    <property type="evidence" value="ECO:0007669"/>
    <property type="project" value="InterPro"/>
</dbReference>
<evidence type="ECO:0000313" key="6">
    <source>
        <dbReference type="EMBL" id="MBB4774269.1"/>
    </source>
</evidence>
<dbReference type="EMBL" id="BAAAHD010000020">
    <property type="protein sequence ID" value="GAA0558694.1"/>
    <property type="molecule type" value="Genomic_DNA"/>
</dbReference>
<comment type="caution">
    <text evidence="6">The sequence shown here is derived from an EMBL/GenBank/DDBJ whole genome shotgun (WGS) entry which is preliminary data.</text>
</comment>
<feature type="region of interest" description="Disordered" evidence="4">
    <location>
        <begin position="122"/>
        <end position="144"/>
    </location>
</feature>
<dbReference type="Proteomes" id="UP001501427">
    <property type="component" value="Unassembled WGS sequence"/>
</dbReference>
<dbReference type="AlphaFoldDB" id="A0A7W7ICA3"/>
<name>A0A7W7ICA3_9ACTN</name>
<keyword evidence="1" id="KW-0479">Metal-binding</keyword>
<keyword evidence="8" id="KW-1185">Reference proteome</keyword>